<dbReference type="PANTHER" id="PTHR35145">
    <property type="entry name" value="CYTOPLASMIC PROTEIN-RELATED"/>
    <property type="match status" value="1"/>
</dbReference>
<sequence length="118" mass="13769">MNIEDVRYYALGLGDVTEDMFAENWLSFRVGGKWFLLVWLESPEPRVAVKLPPEVGLELRERYPGVQPAYHMNKSHWNDLYLERLGDGFIREQIARSYRLVSDSLPKRGNRENGKGRT</sequence>
<dbReference type="PANTHER" id="PTHR35145:SF1">
    <property type="entry name" value="CYTOPLASMIC PROTEIN"/>
    <property type="match status" value="1"/>
</dbReference>
<accession>A0AA43W5Q9</accession>
<proteinExistence type="predicted"/>
<dbReference type="Pfam" id="PF04237">
    <property type="entry name" value="YjbR"/>
    <property type="match status" value="1"/>
</dbReference>
<organism evidence="1 2">
    <name type="scientific">Parabacteroides merdae</name>
    <dbReference type="NCBI Taxonomy" id="46503"/>
    <lineage>
        <taxon>Bacteria</taxon>
        <taxon>Pseudomonadati</taxon>
        <taxon>Bacteroidota</taxon>
        <taxon>Bacteroidia</taxon>
        <taxon>Bacteroidales</taxon>
        <taxon>Tannerellaceae</taxon>
        <taxon>Parabacteroides</taxon>
    </lineage>
</organism>
<dbReference type="InterPro" id="IPR007351">
    <property type="entry name" value="YjbR"/>
</dbReference>
<dbReference type="Gene3D" id="3.90.1150.30">
    <property type="match status" value="1"/>
</dbReference>
<dbReference type="GO" id="GO:0003677">
    <property type="term" value="F:DNA binding"/>
    <property type="evidence" value="ECO:0007669"/>
    <property type="project" value="UniProtKB-KW"/>
</dbReference>
<dbReference type="InterPro" id="IPR038056">
    <property type="entry name" value="YjbR-like_sf"/>
</dbReference>
<comment type="caution">
    <text evidence="1">The sequence shown here is derived from an EMBL/GenBank/DDBJ whole genome shotgun (WGS) entry which is preliminary data.</text>
</comment>
<gene>
    <name evidence="1" type="ORF">GMD92_14285</name>
</gene>
<dbReference type="Proteomes" id="UP000448908">
    <property type="component" value="Unassembled WGS sequence"/>
</dbReference>
<keyword evidence="1" id="KW-0238">DNA-binding</keyword>
<evidence type="ECO:0000313" key="1">
    <source>
        <dbReference type="EMBL" id="MTU70201.1"/>
    </source>
</evidence>
<name>A0AA43W5Q9_9BACT</name>
<dbReference type="AlphaFoldDB" id="A0AA43W5Q9"/>
<evidence type="ECO:0000313" key="2">
    <source>
        <dbReference type="Proteomes" id="UP000448908"/>
    </source>
</evidence>
<dbReference type="InterPro" id="IPR058532">
    <property type="entry name" value="YjbR/MT2646/Rv2570-like"/>
</dbReference>
<dbReference type="SUPFAM" id="SSF142906">
    <property type="entry name" value="YjbR-like"/>
    <property type="match status" value="1"/>
</dbReference>
<protein>
    <submittedName>
        <fullName evidence="1">MmcQ/YjbR family DNA-binding protein</fullName>
    </submittedName>
</protein>
<dbReference type="EMBL" id="WNDA01000023">
    <property type="protein sequence ID" value="MTU70201.1"/>
    <property type="molecule type" value="Genomic_DNA"/>
</dbReference>
<reference evidence="1 2" key="1">
    <citation type="journal article" date="2019" name="Nat. Med.">
        <title>A library of human gut bacterial isolates paired with longitudinal multiomics data enables mechanistic microbiome research.</title>
        <authorList>
            <person name="Poyet M."/>
            <person name="Groussin M."/>
            <person name="Gibbons S.M."/>
            <person name="Avila-Pacheco J."/>
            <person name="Jiang X."/>
            <person name="Kearney S.M."/>
            <person name="Perrotta A.R."/>
            <person name="Berdy B."/>
            <person name="Zhao S."/>
            <person name="Lieberman T.D."/>
            <person name="Swanson P.K."/>
            <person name="Smith M."/>
            <person name="Roesemann S."/>
            <person name="Alexander J.E."/>
            <person name="Rich S.A."/>
            <person name="Livny J."/>
            <person name="Vlamakis H."/>
            <person name="Clish C."/>
            <person name="Bullock K."/>
            <person name="Deik A."/>
            <person name="Scott J."/>
            <person name="Pierce K.A."/>
            <person name="Xavier R.J."/>
            <person name="Alm E.J."/>
        </authorList>
    </citation>
    <scope>NUCLEOTIDE SEQUENCE [LARGE SCALE GENOMIC DNA]</scope>
    <source>
        <strain evidence="1 2">BIOML-A16</strain>
    </source>
</reference>